<gene>
    <name evidence="1" type="ORF">AWW68_16100</name>
</gene>
<evidence type="ECO:0000313" key="2">
    <source>
        <dbReference type="Proteomes" id="UP000075606"/>
    </source>
</evidence>
<dbReference type="EMBL" id="LRPC01000028">
    <property type="protein sequence ID" value="KYG74170.1"/>
    <property type="molecule type" value="Genomic_DNA"/>
</dbReference>
<dbReference type="STRING" id="333140.AWW68_16100"/>
<dbReference type="AlphaFoldDB" id="A0A150X631"/>
<organism evidence="1 2">
    <name type="scientific">Roseivirga spongicola</name>
    <dbReference type="NCBI Taxonomy" id="333140"/>
    <lineage>
        <taxon>Bacteria</taxon>
        <taxon>Pseudomonadati</taxon>
        <taxon>Bacteroidota</taxon>
        <taxon>Cytophagia</taxon>
        <taxon>Cytophagales</taxon>
        <taxon>Roseivirgaceae</taxon>
        <taxon>Roseivirga</taxon>
    </lineage>
</organism>
<dbReference type="OrthoDB" id="1446023at2"/>
<name>A0A150X631_9BACT</name>
<reference evidence="1 2" key="1">
    <citation type="submission" date="2016-01" db="EMBL/GenBank/DDBJ databases">
        <title>Genome sequencing of Roseivirga spongicola UST030701-084.</title>
        <authorList>
            <person name="Selvaratnam C."/>
            <person name="Thevarajoo S."/>
            <person name="Goh K.M."/>
            <person name="Ee R."/>
            <person name="Chan K.-G."/>
            <person name="Chong C.S."/>
        </authorList>
    </citation>
    <scope>NUCLEOTIDE SEQUENCE [LARGE SCALE GENOMIC DNA]</scope>
    <source>
        <strain evidence="1 2">UST030701-084</strain>
    </source>
</reference>
<dbReference type="Proteomes" id="UP000075606">
    <property type="component" value="Unassembled WGS sequence"/>
</dbReference>
<dbReference type="RefSeq" id="WP_068223756.1">
    <property type="nucleotide sequence ID" value="NZ_LRPC01000028.1"/>
</dbReference>
<evidence type="ECO:0000313" key="1">
    <source>
        <dbReference type="EMBL" id="KYG74170.1"/>
    </source>
</evidence>
<evidence type="ECO:0008006" key="3">
    <source>
        <dbReference type="Google" id="ProtNLM"/>
    </source>
</evidence>
<proteinExistence type="predicted"/>
<comment type="caution">
    <text evidence="1">The sequence shown here is derived from an EMBL/GenBank/DDBJ whole genome shotgun (WGS) entry which is preliminary data.</text>
</comment>
<sequence length="294" mass="34035">MDVTVVIRAAGERTEKLCQYIVEQQVPSSQVFVIHERPFWKAVQKTFEIGISEKRKWTLAVDADILMTDDCILKMTKRASVSGDNLYIYQGNIIDKVFGTVRGGGPHLYNSAHLKTALSFLEKNNQNHRPESDTYKKLASKGLLNVIDKYIYGIHDYYQYDLDYFRKGFFHAHKHRRDACQFLTHWSRNLNIDSDYNILLNGWLEGNKHARAEANINFFNSLDAYQSLKESKDKLEKAEFKQLYEEVNKVIDDYKGETVFRVSPIPKKNLGSRILIKSGKYLISMGKHLIDLGK</sequence>
<protein>
    <recommendedName>
        <fullName evidence="3">Glycosyltransferase 2-like domain-containing protein</fullName>
    </recommendedName>
</protein>
<keyword evidence="2" id="KW-1185">Reference proteome</keyword>
<accession>A0A150X631</accession>